<dbReference type="OrthoDB" id="9801945at2"/>
<evidence type="ECO:0000313" key="1">
    <source>
        <dbReference type="EMBL" id="SCX97426.1"/>
    </source>
</evidence>
<evidence type="ECO:0000313" key="2">
    <source>
        <dbReference type="Proteomes" id="UP000198870"/>
    </source>
</evidence>
<name>A0A1G5C505_9BACT</name>
<dbReference type="InterPro" id="IPR012675">
    <property type="entry name" value="Beta-grasp_dom_sf"/>
</dbReference>
<dbReference type="STRING" id="419481.SAMN05216233_102381"/>
<sequence length="77" mass="8460">MKLELKLFATLRPYLKGTCEDGALEMPDESTVADVIDHLKLPEEQVRLVFVNGRHAGRDQVLRSGDRVGIFPPVGGG</sequence>
<reference evidence="1 2" key="1">
    <citation type="submission" date="2016-10" db="EMBL/GenBank/DDBJ databases">
        <authorList>
            <person name="de Groot N.N."/>
        </authorList>
    </citation>
    <scope>NUCLEOTIDE SEQUENCE [LARGE SCALE GENOMIC DNA]</scope>
    <source>
        <strain evidence="1 2">AA1</strain>
    </source>
</reference>
<organism evidence="1 2">
    <name type="scientific">Desulfoluna spongiiphila</name>
    <dbReference type="NCBI Taxonomy" id="419481"/>
    <lineage>
        <taxon>Bacteria</taxon>
        <taxon>Pseudomonadati</taxon>
        <taxon>Thermodesulfobacteriota</taxon>
        <taxon>Desulfobacteria</taxon>
        <taxon>Desulfobacterales</taxon>
        <taxon>Desulfolunaceae</taxon>
        <taxon>Desulfoluna</taxon>
    </lineage>
</organism>
<dbReference type="InterPro" id="IPR016155">
    <property type="entry name" value="Mopterin_synth/thiamin_S_b"/>
</dbReference>
<dbReference type="EMBL" id="FMUX01000002">
    <property type="protein sequence ID" value="SCX97426.1"/>
    <property type="molecule type" value="Genomic_DNA"/>
</dbReference>
<dbReference type="Gene3D" id="3.10.20.30">
    <property type="match status" value="1"/>
</dbReference>
<dbReference type="AlphaFoldDB" id="A0A1G5C505"/>
<protein>
    <submittedName>
        <fullName evidence="1">Molybdopterin converting factor, small subunit</fullName>
    </submittedName>
</protein>
<dbReference type="Pfam" id="PF02597">
    <property type="entry name" value="ThiS"/>
    <property type="match status" value="1"/>
</dbReference>
<accession>A0A1G5C505</accession>
<gene>
    <name evidence="1" type="ORF">SAMN05216233_102381</name>
</gene>
<dbReference type="Proteomes" id="UP000198870">
    <property type="component" value="Unassembled WGS sequence"/>
</dbReference>
<keyword evidence="2" id="KW-1185">Reference proteome</keyword>
<dbReference type="InterPro" id="IPR003749">
    <property type="entry name" value="ThiS/MoaD-like"/>
</dbReference>
<proteinExistence type="predicted"/>
<dbReference type="RefSeq" id="WP_139163854.1">
    <property type="nucleotide sequence ID" value="NZ_FMUX01000002.1"/>
</dbReference>
<dbReference type="CDD" id="cd17040">
    <property type="entry name" value="Ubl_MoaD_like"/>
    <property type="match status" value="1"/>
</dbReference>
<dbReference type="SUPFAM" id="SSF54285">
    <property type="entry name" value="MoaD/ThiS"/>
    <property type="match status" value="1"/>
</dbReference>